<sequence length="44" mass="4937">MWIEHGSIRLTGGIEDVVRAYEGEDAARHVREVMAETAREEIPG</sequence>
<evidence type="ECO:0000313" key="1">
    <source>
        <dbReference type="EMBL" id="EUA19165.1"/>
    </source>
</evidence>
<gene>
    <name evidence="1" type="ORF">I553_10320</name>
</gene>
<dbReference type="PATRIC" id="fig|1299334.3.peg.7931"/>
<accession>X7ZKQ6</accession>
<proteinExistence type="predicted"/>
<keyword evidence="1" id="KW-0547">Nucleotide-binding</keyword>
<dbReference type="GO" id="GO:0005524">
    <property type="term" value="F:ATP binding"/>
    <property type="evidence" value="ECO:0007669"/>
    <property type="project" value="UniProtKB-KW"/>
</dbReference>
<name>X7ZKQ6_MYCXE</name>
<organism evidence="1">
    <name type="scientific">Mycobacterium xenopi 4042</name>
    <dbReference type="NCBI Taxonomy" id="1299334"/>
    <lineage>
        <taxon>Bacteria</taxon>
        <taxon>Bacillati</taxon>
        <taxon>Actinomycetota</taxon>
        <taxon>Actinomycetes</taxon>
        <taxon>Mycobacteriales</taxon>
        <taxon>Mycobacteriaceae</taxon>
        <taxon>Mycobacterium</taxon>
    </lineage>
</organism>
<dbReference type="AlphaFoldDB" id="X7ZKQ6"/>
<comment type="caution">
    <text evidence="1">The sequence shown here is derived from an EMBL/GenBank/DDBJ whole genome shotgun (WGS) entry which is preliminary data.</text>
</comment>
<protein>
    <submittedName>
        <fullName evidence="1">O-antigen/lipopolysaccharide transport ATP-binding ABC transporter RfbE domain protein</fullName>
    </submittedName>
</protein>
<dbReference type="EMBL" id="JAOB01000073">
    <property type="protein sequence ID" value="EUA19165.1"/>
    <property type="molecule type" value="Genomic_DNA"/>
</dbReference>
<keyword evidence="1" id="KW-0067">ATP-binding</keyword>
<reference evidence="1" key="1">
    <citation type="submission" date="2014-01" db="EMBL/GenBank/DDBJ databases">
        <authorList>
            <person name="Brown-Elliot B."/>
            <person name="Wallace R."/>
            <person name="Lenaerts A."/>
            <person name="Ordway D."/>
            <person name="DeGroote M.A."/>
            <person name="Parker T."/>
            <person name="Sizemore C."/>
            <person name="Tallon L.J."/>
            <person name="Sadzewicz L.K."/>
            <person name="Sengamalay N."/>
            <person name="Fraser C.M."/>
            <person name="Hine E."/>
            <person name="Shefchek K.A."/>
            <person name="Das S.P."/>
            <person name="Tettelin H."/>
        </authorList>
    </citation>
    <scope>NUCLEOTIDE SEQUENCE [LARGE SCALE GENOMIC DNA]</scope>
    <source>
        <strain evidence="1">4042</strain>
    </source>
</reference>